<dbReference type="STRING" id="862517.HMPREF9225_0417"/>
<dbReference type="EMBL" id="AEEH01000019">
    <property type="protein sequence ID" value="EFM25873.1"/>
    <property type="molecule type" value="Genomic_DNA"/>
</dbReference>
<dbReference type="RefSeq" id="WP_008901253.1">
    <property type="nucleotide sequence ID" value="NZ_GL397071.1"/>
</dbReference>
<dbReference type="AlphaFoldDB" id="E0NJS8"/>
<dbReference type="Gene3D" id="1.20.1440.20">
    <property type="entry name" value="LemA-like domain"/>
    <property type="match status" value="1"/>
</dbReference>
<comment type="caution">
    <text evidence="6">The sequence shown here is derived from an EMBL/GenBank/DDBJ whole genome shotgun (WGS) entry which is preliminary data.</text>
</comment>
<dbReference type="Pfam" id="PF04011">
    <property type="entry name" value="LemA"/>
    <property type="match status" value="1"/>
</dbReference>
<evidence type="ECO:0000313" key="7">
    <source>
        <dbReference type="Proteomes" id="UP000003280"/>
    </source>
</evidence>
<protein>
    <submittedName>
        <fullName evidence="6">LemA family protein</fullName>
    </submittedName>
</protein>
<name>E0NJS8_9FIRM</name>
<evidence type="ECO:0000256" key="2">
    <source>
        <dbReference type="ARBA" id="ARBA00008854"/>
    </source>
</evidence>
<proteinExistence type="inferred from homology"/>
<dbReference type="PANTHER" id="PTHR34478">
    <property type="entry name" value="PROTEIN LEMA"/>
    <property type="match status" value="1"/>
</dbReference>
<organism evidence="6 7">
    <name type="scientific">Peptoniphilus duerdenii ATCC BAA-1640</name>
    <dbReference type="NCBI Taxonomy" id="862517"/>
    <lineage>
        <taxon>Bacteria</taxon>
        <taxon>Bacillati</taxon>
        <taxon>Bacillota</taxon>
        <taxon>Tissierellia</taxon>
        <taxon>Tissierellales</taxon>
        <taxon>Peptoniphilaceae</taxon>
        <taxon>Peptoniphilus</taxon>
    </lineage>
</organism>
<dbReference type="InterPro" id="IPR023353">
    <property type="entry name" value="LemA-like_dom_sf"/>
</dbReference>
<keyword evidence="4" id="KW-1133">Transmembrane helix</keyword>
<accession>E0NJS8</accession>
<dbReference type="SUPFAM" id="SSF140478">
    <property type="entry name" value="LemA-like"/>
    <property type="match status" value="1"/>
</dbReference>
<evidence type="ECO:0000256" key="1">
    <source>
        <dbReference type="ARBA" id="ARBA00004167"/>
    </source>
</evidence>
<sequence>MKYLYTIAIVAVLVCISNFISASNRLKKYLVKIDESKRNLDIALAKRYDTISEMIKVAKSFAKHETDAFTNIVKLRQEGTISSSNDAIKNQNDAIKEIFALAEAYPELKSSAEFLRLQDEIDDENEKLAAAKRIVNGNISILNQEIVSFPTSLVAKANSIKKMEFLTEEDLDRKKSIENFDYTV</sequence>
<dbReference type="Proteomes" id="UP000003280">
    <property type="component" value="Unassembled WGS sequence"/>
</dbReference>
<keyword evidence="3" id="KW-0812">Transmembrane</keyword>
<dbReference type="InterPro" id="IPR007156">
    <property type="entry name" value="MamQ_LemA"/>
</dbReference>
<dbReference type="PANTHER" id="PTHR34478:SF1">
    <property type="entry name" value="PROTEIN LEMA"/>
    <property type="match status" value="1"/>
</dbReference>
<dbReference type="eggNOG" id="COG1704">
    <property type="taxonomic scope" value="Bacteria"/>
</dbReference>
<dbReference type="GO" id="GO:0016020">
    <property type="term" value="C:membrane"/>
    <property type="evidence" value="ECO:0007669"/>
    <property type="project" value="UniProtKB-SubCell"/>
</dbReference>
<reference evidence="6 7" key="1">
    <citation type="submission" date="2010-07" db="EMBL/GenBank/DDBJ databases">
        <authorList>
            <person name="Muzny D."/>
            <person name="Qin X."/>
            <person name="Deng J."/>
            <person name="Jiang H."/>
            <person name="Liu Y."/>
            <person name="Qu J."/>
            <person name="Song X.-Z."/>
            <person name="Zhang L."/>
            <person name="Thornton R."/>
            <person name="Coyle M."/>
            <person name="Francisco L."/>
            <person name="Jackson L."/>
            <person name="Javaid M."/>
            <person name="Korchina V."/>
            <person name="Kovar C."/>
            <person name="Mata R."/>
            <person name="Mathew T."/>
            <person name="Ngo R."/>
            <person name="Nguyen L."/>
            <person name="Nguyen N."/>
            <person name="Okwuonu G."/>
            <person name="Ongeri F."/>
            <person name="Pham C."/>
            <person name="Simmons D."/>
            <person name="Wilczek-Boney K."/>
            <person name="Hale W."/>
            <person name="Jakkamsetti A."/>
            <person name="Pham P."/>
            <person name="Ruth R."/>
            <person name="San Lucas F."/>
            <person name="Warren J."/>
            <person name="Zhang J."/>
            <person name="Zhao Z."/>
            <person name="Zhou C."/>
            <person name="Zhu D."/>
            <person name="Lee S."/>
            <person name="Bess C."/>
            <person name="Blankenburg K."/>
            <person name="Forbes L."/>
            <person name="Fu Q."/>
            <person name="Gubbala S."/>
            <person name="Hirani K."/>
            <person name="Jayaseelan J.C."/>
            <person name="Lara F."/>
            <person name="Munidasa M."/>
            <person name="Palculict T."/>
            <person name="Patil S."/>
            <person name="Pu L.-L."/>
            <person name="Saada N."/>
            <person name="Tang L."/>
            <person name="Weissenberger G."/>
            <person name="Zhu Y."/>
            <person name="Hemphill L."/>
            <person name="Shang Y."/>
            <person name="Youmans B."/>
            <person name="Ayvaz T."/>
            <person name="Ross M."/>
            <person name="Santibanez J."/>
            <person name="Aqrawi P."/>
            <person name="Gross S."/>
            <person name="Joshi V."/>
            <person name="Fowler G."/>
            <person name="Nazareth L."/>
            <person name="Reid J."/>
            <person name="Worley K."/>
            <person name="Petrosino J."/>
            <person name="Highlander S."/>
            <person name="Gibbs R."/>
        </authorList>
    </citation>
    <scope>NUCLEOTIDE SEQUENCE [LARGE SCALE GENOMIC DNA]</scope>
    <source>
        <strain evidence="6 7">ATCC BAA-1640</strain>
    </source>
</reference>
<evidence type="ECO:0000256" key="3">
    <source>
        <dbReference type="ARBA" id="ARBA00022692"/>
    </source>
</evidence>
<comment type="subcellular location">
    <subcellularLocation>
        <location evidence="1">Membrane</location>
        <topology evidence="1">Single-pass membrane protein</topology>
    </subcellularLocation>
</comment>
<dbReference type="OrthoDB" id="9804152at2"/>
<comment type="similarity">
    <text evidence="2">Belongs to the LemA family.</text>
</comment>
<evidence type="ECO:0000256" key="4">
    <source>
        <dbReference type="ARBA" id="ARBA00022989"/>
    </source>
</evidence>
<keyword evidence="7" id="KW-1185">Reference proteome</keyword>
<evidence type="ECO:0000256" key="5">
    <source>
        <dbReference type="ARBA" id="ARBA00023136"/>
    </source>
</evidence>
<dbReference type="HOGENOM" id="CLU_056714_3_0_9"/>
<keyword evidence="5" id="KW-0472">Membrane</keyword>
<gene>
    <name evidence="6" type="primary">lemA</name>
    <name evidence="6" type="ORF">HMPREF9225_0417</name>
</gene>
<evidence type="ECO:0000313" key="6">
    <source>
        <dbReference type="EMBL" id="EFM25873.1"/>
    </source>
</evidence>